<feature type="domain" description="DNA methylase N-4/N-6" evidence="6">
    <location>
        <begin position="9"/>
        <end position="216"/>
    </location>
</feature>
<evidence type="ECO:0000256" key="4">
    <source>
        <dbReference type="ARBA" id="ARBA00022747"/>
    </source>
</evidence>
<comment type="caution">
    <text evidence="7">The sequence shown here is derived from an EMBL/GenBank/DDBJ whole genome shotgun (WGS) entry which is preliminary data.</text>
</comment>
<evidence type="ECO:0000313" key="7">
    <source>
        <dbReference type="EMBL" id="MBC5769512.1"/>
    </source>
</evidence>
<dbReference type="InterPro" id="IPR002941">
    <property type="entry name" value="DNA_methylase_N4/N6"/>
</dbReference>
<dbReference type="GO" id="GO:0003677">
    <property type="term" value="F:DNA binding"/>
    <property type="evidence" value="ECO:0007669"/>
    <property type="project" value="InterPro"/>
</dbReference>
<dbReference type="Gene3D" id="3.40.50.150">
    <property type="entry name" value="Vaccinia Virus protein VP39"/>
    <property type="match status" value="1"/>
</dbReference>
<dbReference type="EMBL" id="JACOQI010000002">
    <property type="protein sequence ID" value="MBC5769512.1"/>
    <property type="molecule type" value="Genomic_DNA"/>
</dbReference>
<dbReference type="GO" id="GO:0009307">
    <property type="term" value="P:DNA restriction-modification system"/>
    <property type="evidence" value="ECO:0007669"/>
    <property type="project" value="UniProtKB-KW"/>
</dbReference>
<accession>A0A923MF16</accession>
<evidence type="ECO:0000256" key="1">
    <source>
        <dbReference type="ARBA" id="ARBA00022603"/>
    </source>
</evidence>
<evidence type="ECO:0000256" key="5">
    <source>
        <dbReference type="SAM" id="MobiDB-lite"/>
    </source>
</evidence>
<protein>
    <submittedName>
        <fullName evidence="7">Site-specific DNA-methyltransferase</fullName>
    </submittedName>
</protein>
<sequence>MKEIDDASIDMILCDLPYGATQNSWDSVIPPAPLWEQYERIIKPNCAILLFGQDKFTATMMLSNPKLHRYNIIWDKVLKSGFLNAKKMPLREHEDIMVFYKSPPPYHPQMTVGEKNHTKGKAVGKQAEDVHSNRSYGNYTLVESPDGNMKYPASIWRFPKPHPSVALHATEKPVDLLRYAIRTYTDRNAIVLDNCCGTGSTLIAAKLEGRRYIGIDNGVCDKKKSPYYGMPWAQVAQIRLEAIDHEPADEPERHRPLGEGTTEGVCTPSGVSA</sequence>
<feature type="compositionally biased region" description="Basic and acidic residues" evidence="5">
    <location>
        <begin position="248"/>
        <end position="257"/>
    </location>
</feature>
<keyword evidence="3" id="KW-0949">S-adenosyl-L-methionine</keyword>
<gene>
    <name evidence="7" type="ORF">H8Z83_04145</name>
</gene>
<evidence type="ECO:0000313" key="8">
    <source>
        <dbReference type="Proteomes" id="UP000620327"/>
    </source>
</evidence>
<dbReference type="GO" id="GO:0008170">
    <property type="term" value="F:N-methyltransferase activity"/>
    <property type="evidence" value="ECO:0007669"/>
    <property type="project" value="InterPro"/>
</dbReference>
<keyword evidence="8" id="KW-1185">Reference proteome</keyword>
<evidence type="ECO:0000259" key="6">
    <source>
        <dbReference type="Pfam" id="PF01555"/>
    </source>
</evidence>
<dbReference type="InterPro" id="IPR002295">
    <property type="entry name" value="N4/N6-MTase_EcoPI_Mod-like"/>
</dbReference>
<evidence type="ECO:0000256" key="3">
    <source>
        <dbReference type="ARBA" id="ARBA00022691"/>
    </source>
</evidence>
<keyword evidence="2" id="KW-0808">Transferase</keyword>
<evidence type="ECO:0000256" key="2">
    <source>
        <dbReference type="ARBA" id="ARBA00022679"/>
    </source>
</evidence>
<keyword evidence="4" id="KW-0680">Restriction system</keyword>
<dbReference type="Pfam" id="PF01555">
    <property type="entry name" value="N6_N4_Mtase"/>
    <property type="match status" value="1"/>
</dbReference>
<proteinExistence type="predicted"/>
<dbReference type="GO" id="GO:0032259">
    <property type="term" value="P:methylation"/>
    <property type="evidence" value="ECO:0007669"/>
    <property type="project" value="UniProtKB-KW"/>
</dbReference>
<feature type="region of interest" description="Disordered" evidence="5">
    <location>
        <begin position="248"/>
        <end position="273"/>
    </location>
</feature>
<dbReference type="SUPFAM" id="SSF53335">
    <property type="entry name" value="S-adenosyl-L-methionine-dependent methyltransferases"/>
    <property type="match status" value="1"/>
</dbReference>
<dbReference type="InterPro" id="IPR029063">
    <property type="entry name" value="SAM-dependent_MTases_sf"/>
</dbReference>
<organism evidence="7 8">
    <name type="scientific">Dysosmobacter segnis</name>
    <dbReference type="NCBI Taxonomy" id="2763042"/>
    <lineage>
        <taxon>Bacteria</taxon>
        <taxon>Bacillati</taxon>
        <taxon>Bacillota</taxon>
        <taxon>Clostridia</taxon>
        <taxon>Eubacteriales</taxon>
        <taxon>Oscillospiraceae</taxon>
        <taxon>Dysosmobacter</taxon>
    </lineage>
</organism>
<dbReference type="RefSeq" id="WP_187013856.1">
    <property type="nucleotide sequence ID" value="NZ_JACOQI010000002.1"/>
</dbReference>
<reference evidence="7" key="1">
    <citation type="submission" date="2020-08" db="EMBL/GenBank/DDBJ databases">
        <title>Genome public.</title>
        <authorList>
            <person name="Liu C."/>
            <person name="Sun Q."/>
        </authorList>
    </citation>
    <scope>NUCLEOTIDE SEQUENCE</scope>
    <source>
        <strain evidence="7">BX15</strain>
    </source>
</reference>
<dbReference type="Proteomes" id="UP000620327">
    <property type="component" value="Unassembled WGS sequence"/>
</dbReference>
<dbReference type="AlphaFoldDB" id="A0A923MF16"/>
<keyword evidence="1" id="KW-0489">Methyltransferase</keyword>
<dbReference type="PRINTS" id="PR00506">
    <property type="entry name" value="D21N6MTFRASE"/>
</dbReference>
<name>A0A923MF16_9FIRM</name>